<evidence type="ECO:0000313" key="9">
    <source>
        <dbReference type="Proteomes" id="UP000636010"/>
    </source>
</evidence>
<evidence type="ECO:0000256" key="5">
    <source>
        <dbReference type="ARBA" id="ARBA00022840"/>
    </source>
</evidence>
<dbReference type="Gene3D" id="3.40.50.300">
    <property type="entry name" value="P-loop containing nucleotide triphosphate hydrolases"/>
    <property type="match status" value="1"/>
</dbReference>
<keyword evidence="9" id="KW-1185">Reference proteome</keyword>
<comment type="caution">
    <text evidence="7">Lacks conserved residue(s) required for the propagation of feature annotation.</text>
</comment>
<keyword evidence="4 7" id="KW-0418">Kinase</keyword>
<evidence type="ECO:0000313" key="8">
    <source>
        <dbReference type="EMBL" id="GGC54042.1"/>
    </source>
</evidence>
<dbReference type="PRINTS" id="PR01100">
    <property type="entry name" value="SHIKIMTKNASE"/>
</dbReference>
<evidence type="ECO:0000256" key="2">
    <source>
        <dbReference type="ARBA" id="ARBA00022679"/>
    </source>
</evidence>
<feature type="binding site" evidence="7">
    <location>
        <position position="14"/>
    </location>
    <ligand>
        <name>Mg(2+)</name>
        <dbReference type="ChEBI" id="CHEBI:18420"/>
    </ligand>
</feature>
<sequence>MRYFLLGLPGSGKSYWGKLWAEKNDILFIDLDHYLEKKEGKTIAEIFSSEGESRFRALEAAYLLEAIKESPDAIIACGGGTPCFNNNMDLMNGKGTTVFLNLSIHHISERLIVSNEIDKRPLFKGYSTSTQIRTKLSELLNDRLPYYSKAKIEVTDVNEASFPHF</sequence>
<keyword evidence="7" id="KW-0460">Magnesium</keyword>
<accession>A0ABQ1N573</accession>
<keyword evidence="7" id="KW-0479">Metal-binding</keyword>
<dbReference type="GO" id="GO:0016301">
    <property type="term" value="F:kinase activity"/>
    <property type="evidence" value="ECO:0007669"/>
    <property type="project" value="UniProtKB-KW"/>
</dbReference>
<comment type="function">
    <text evidence="7">Catalyzes the specific phosphorylation of the 3-hydroxyl group of shikimic acid using ATP as a cosubstrate.</text>
</comment>
<comment type="subunit">
    <text evidence="7">Monomer.</text>
</comment>
<evidence type="ECO:0000256" key="6">
    <source>
        <dbReference type="ARBA" id="ARBA00023141"/>
    </source>
</evidence>
<dbReference type="Pfam" id="PF01202">
    <property type="entry name" value="SKI"/>
    <property type="match status" value="1"/>
</dbReference>
<dbReference type="RefSeq" id="WP_188467562.1">
    <property type="nucleotide sequence ID" value="NZ_BAABHU010000019.1"/>
</dbReference>
<comment type="caution">
    <text evidence="8">The sequence shown here is derived from an EMBL/GenBank/DDBJ whole genome shotgun (WGS) entry which is preliminary data.</text>
</comment>
<evidence type="ECO:0000256" key="3">
    <source>
        <dbReference type="ARBA" id="ARBA00022741"/>
    </source>
</evidence>
<proteinExistence type="inferred from homology"/>
<dbReference type="CDD" id="cd00464">
    <property type="entry name" value="SK"/>
    <property type="match status" value="1"/>
</dbReference>
<keyword evidence="5 7" id="KW-0067">ATP-binding</keyword>
<comment type="catalytic activity">
    <reaction evidence="7">
        <text>shikimate + ATP = 3-phosphoshikimate + ADP + H(+)</text>
        <dbReference type="Rhea" id="RHEA:13121"/>
        <dbReference type="ChEBI" id="CHEBI:15378"/>
        <dbReference type="ChEBI" id="CHEBI:30616"/>
        <dbReference type="ChEBI" id="CHEBI:36208"/>
        <dbReference type="ChEBI" id="CHEBI:145989"/>
        <dbReference type="ChEBI" id="CHEBI:456216"/>
        <dbReference type="EC" id="2.7.1.71"/>
    </reaction>
</comment>
<dbReference type="HAMAP" id="MF_00109">
    <property type="entry name" value="Shikimate_kinase"/>
    <property type="match status" value="1"/>
</dbReference>
<gene>
    <name evidence="7 8" type="primary">aroK</name>
    <name evidence="8" type="ORF">GCM10011506_44570</name>
</gene>
<feature type="binding site" evidence="7">
    <location>
        <position position="56"/>
    </location>
    <ligand>
        <name>substrate</name>
    </ligand>
</feature>
<dbReference type="PANTHER" id="PTHR21087">
    <property type="entry name" value="SHIKIMATE KINASE"/>
    <property type="match status" value="1"/>
</dbReference>
<dbReference type="EMBL" id="BMEC01000019">
    <property type="protein sequence ID" value="GGC54042.1"/>
    <property type="molecule type" value="Genomic_DNA"/>
</dbReference>
<keyword evidence="2 7" id="KW-0808">Transferase</keyword>
<feature type="binding site" evidence="7">
    <location>
        <position position="32"/>
    </location>
    <ligand>
        <name>substrate</name>
    </ligand>
</feature>
<keyword evidence="6 7" id="KW-0057">Aromatic amino acid biosynthesis</keyword>
<name>A0ABQ1N573_9BACT</name>
<keyword evidence="7" id="KW-0963">Cytoplasm</keyword>
<reference evidence="9" key="1">
    <citation type="journal article" date="2019" name="Int. J. Syst. Evol. Microbiol.">
        <title>The Global Catalogue of Microorganisms (GCM) 10K type strain sequencing project: providing services to taxonomists for standard genome sequencing and annotation.</title>
        <authorList>
            <consortium name="The Broad Institute Genomics Platform"/>
            <consortium name="The Broad Institute Genome Sequencing Center for Infectious Disease"/>
            <person name="Wu L."/>
            <person name="Ma J."/>
        </authorList>
    </citation>
    <scope>NUCLEOTIDE SEQUENCE [LARGE SCALE GENOMIC DNA]</scope>
    <source>
        <strain evidence="9">CGMCC 1.10832</strain>
    </source>
</reference>
<dbReference type="EC" id="2.7.1.71" evidence="7"/>
<evidence type="ECO:0000256" key="7">
    <source>
        <dbReference type="HAMAP-Rule" id="MF_00109"/>
    </source>
</evidence>
<organism evidence="8 9">
    <name type="scientific">Marivirga lumbricoides</name>
    <dbReference type="NCBI Taxonomy" id="1046115"/>
    <lineage>
        <taxon>Bacteria</taxon>
        <taxon>Pseudomonadati</taxon>
        <taxon>Bacteroidota</taxon>
        <taxon>Cytophagia</taxon>
        <taxon>Cytophagales</taxon>
        <taxon>Marivirgaceae</taxon>
        <taxon>Marivirga</taxon>
    </lineage>
</organism>
<protein>
    <recommendedName>
        <fullName evidence="7">Shikimate kinase</fullName>
        <shortName evidence="7">SK</shortName>
        <ecNumber evidence="7">2.7.1.71</ecNumber>
    </recommendedName>
</protein>
<evidence type="ECO:0000256" key="4">
    <source>
        <dbReference type="ARBA" id="ARBA00022777"/>
    </source>
</evidence>
<comment type="cofactor">
    <cofactor evidence="7">
        <name>Mg(2+)</name>
        <dbReference type="ChEBI" id="CHEBI:18420"/>
    </cofactor>
    <text evidence="7">Binds 1 Mg(2+) ion per subunit.</text>
</comment>
<dbReference type="Proteomes" id="UP000636010">
    <property type="component" value="Unassembled WGS sequence"/>
</dbReference>
<comment type="similarity">
    <text evidence="7">Belongs to the shikimate kinase family.</text>
</comment>
<keyword evidence="1 7" id="KW-0028">Amino-acid biosynthesis</keyword>
<feature type="binding site" evidence="7">
    <location>
        <begin position="10"/>
        <end position="15"/>
    </location>
    <ligand>
        <name>ATP</name>
        <dbReference type="ChEBI" id="CHEBI:30616"/>
    </ligand>
</feature>
<dbReference type="InterPro" id="IPR031322">
    <property type="entry name" value="Shikimate/glucono_kinase"/>
</dbReference>
<keyword evidence="3 7" id="KW-0547">Nucleotide-binding</keyword>
<feature type="binding site" evidence="7">
    <location>
        <position position="120"/>
    </location>
    <ligand>
        <name>ATP</name>
        <dbReference type="ChEBI" id="CHEBI:30616"/>
    </ligand>
</feature>
<dbReference type="InterPro" id="IPR000623">
    <property type="entry name" value="Shikimate_kinase/TSH1"/>
</dbReference>
<dbReference type="InterPro" id="IPR027417">
    <property type="entry name" value="P-loop_NTPase"/>
</dbReference>
<comment type="pathway">
    <text evidence="7">Metabolic intermediate biosynthesis; chorismate biosynthesis; chorismate from D-erythrose 4-phosphate and phosphoenolpyruvate: step 5/7.</text>
</comment>
<feature type="binding site" evidence="7">
    <location>
        <position position="143"/>
    </location>
    <ligand>
        <name>substrate</name>
    </ligand>
</feature>
<dbReference type="SUPFAM" id="SSF52540">
    <property type="entry name" value="P-loop containing nucleoside triphosphate hydrolases"/>
    <property type="match status" value="1"/>
</dbReference>
<evidence type="ECO:0000256" key="1">
    <source>
        <dbReference type="ARBA" id="ARBA00022605"/>
    </source>
</evidence>
<feature type="binding site" evidence="7">
    <location>
        <position position="79"/>
    </location>
    <ligand>
        <name>substrate</name>
    </ligand>
</feature>
<dbReference type="PANTHER" id="PTHR21087:SF16">
    <property type="entry name" value="SHIKIMATE KINASE 1, CHLOROPLASTIC"/>
    <property type="match status" value="1"/>
</dbReference>
<comment type="subcellular location">
    <subcellularLocation>
        <location evidence="7">Cytoplasm</location>
    </subcellularLocation>
</comment>